<dbReference type="CDD" id="cd21037">
    <property type="entry name" value="MLKL_NTD"/>
    <property type="match status" value="1"/>
</dbReference>
<keyword evidence="3" id="KW-0808">Transferase</keyword>
<evidence type="ECO:0000256" key="5">
    <source>
        <dbReference type="ARBA" id="ARBA00022729"/>
    </source>
</evidence>
<dbReference type="eggNOG" id="ENOG502QWDY">
    <property type="taxonomic scope" value="Eukaryota"/>
</dbReference>
<keyword evidence="11" id="KW-0325">Glycoprotein</keyword>
<dbReference type="InterPro" id="IPR059179">
    <property type="entry name" value="MLKL-like_MCAfunc"/>
</dbReference>
<dbReference type="EMBL" id="AGNK02005218">
    <property type="status" value="NOT_ANNOTATED_CDS"/>
    <property type="molecule type" value="Genomic_DNA"/>
</dbReference>
<dbReference type="Pfam" id="PF19584">
    <property type="entry name" value="MCAfunc"/>
    <property type="match status" value="1"/>
</dbReference>
<dbReference type="Proteomes" id="UP000004995">
    <property type="component" value="Unassembled WGS sequence"/>
</dbReference>
<dbReference type="OMA" id="VVECHPS"/>
<dbReference type="Gene3D" id="3.30.200.20">
    <property type="entry name" value="Phosphorylase Kinase, domain 1"/>
    <property type="match status" value="1"/>
</dbReference>
<evidence type="ECO:0000256" key="2">
    <source>
        <dbReference type="ARBA" id="ARBA00022527"/>
    </source>
</evidence>
<evidence type="ECO:0000259" key="12">
    <source>
        <dbReference type="PROSITE" id="PS50011"/>
    </source>
</evidence>
<dbReference type="InterPro" id="IPR036537">
    <property type="entry name" value="Adaptor_Cbl_N_dom_sf"/>
</dbReference>
<dbReference type="SMART" id="SM00220">
    <property type="entry name" value="S_TKc"/>
    <property type="match status" value="1"/>
</dbReference>
<dbReference type="PANTHER" id="PTHR27006:SF601">
    <property type="entry name" value="PROTEIN KINASE DOMAIN-CONTAINING PROTEIN"/>
    <property type="match status" value="1"/>
</dbReference>
<evidence type="ECO:0000256" key="9">
    <source>
        <dbReference type="ARBA" id="ARBA00022989"/>
    </source>
</evidence>
<dbReference type="HOGENOM" id="CLU_000288_158_1_1"/>
<dbReference type="InterPro" id="IPR045766">
    <property type="entry name" value="MCAfunc"/>
</dbReference>
<dbReference type="AlphaFoldDB" id="K3ZIC7"/>
<organism evidence="13 14">
    <name type="scientific">Setaria italica</name>
    <name type="common">Foxtail millet</name>
    <name type="synonym">Panicum italicum</name>
    <dbReference type="NCBI Taxonomy" id="4555"/>
    <lineage>
        <taxon>Eukaryota</taxon>
        <taxon>Viridiplantae</taxon>
        <taxon>Streptophyta</taxon>
        <taxon>Embryophyta</taxon>
        <taxon>Tracheophyta</taxon>
        <taxon>Spermatophyta</taxon>
        <taxon>Magnoliopsida</taxon>
        <taxon>Liliopsida</taxon>
        <taxon>Poales</taxon>
        <taxon>Poaceae</taxon>
        <taxon>PACMAD clade</taxon>
        <taxon>Panicoideae</taxon>
        <taxon>Panicodae</taxon>
        <taxon>Paniceae</taxon>
        <taxon>Cenchrinae</taxon>
        <taxon>Setaria</taxon>
    </lineage>
</organism>
<keyword evidence="4" id="KW-0812">Transmembrane</keyword>
<dbReference type="Gramene" id="KQK95744">
    <property type="protein sequence ID" value="KQK95744"/>
    <property type="gene ID" value="SETIT_026329mg"/>
</dbReference>
<dbReference type="GO" id="GO:0004674">
    <property type="term" value="F:protein serine/threonine kinase activity"/>
    <property type="evidence" value="ECO:0000318"/>
    <property type="project" value="GO_Central"/>
</dbReference>
<dbReference type="FunFam" id="1.10.510.10:FF:000590">
    <property type="entry name" value="PR5-like receptor kinase"/>
    <property type="match status" value="1"/>
</dbReference>
<keyword evidence="9" id="KW-1133">Transmembrane helix</keyword>
<evidence type="ECO:0000313" key="13">
    <source>
        <dbReference type="EnsemblPlants" id="KQK95744"/>
    </source>
</evidence>
<evidence type="ECO:0000256" key="8">
    <source>
        <dbReference type="ARBA" id="ARBA00022840"/>
    </source>
</evidence>
<keyword evidence="6" id="KW-0547">Nucleotide-binding</keyword>
<reference evidence="13" key="2">
    <citation type="submission" date="2018-08" db="UniProtKB">
        <authorList>
            <consortium name="EnsemblPlants"/>
        </authorList>
    </citation>
    <scope>IDENTIFICATION</scope>
    <source>
        <strain evidence="13">Yugu1</strain>
    </source>
</reference>
<evidence type="ECO:0000313" key="14">
    <source>
        <dbReference type="Proteomes" id="UP000004995"/>
    </source>
</evidence>
<dbReference type="InterPro" id="IPR011009">
    <property type="entry name" value="Kinase-like_dom_sf"/>
</dbReference>
<dbReference type="GO" id="GO:0007166">
    <property type="term" value="P:cell surface receptor signaling pathway"/>
    <property type="evidence" value="ECO:0007669"/>
    <property type="project" value="InterPro"/>
</dbReference>
<dbReference type="InParanoid" id="K3ZIC7"/>
<dbReference type="GO" id="GO:0007165">
    <property type="term" value="P:signal transduction"/>
    <property type="evidence" value="ECO:0000318"/>
    <property type="project" value="GO_Central"/>
</dbReference>
<keyword evidence="5" id="KW-0732">Signal</keyword>
<dbReference type="PROSITE" id="PS50011">
    <property type="entry name" value="PROTEIN_KINASE_DOM"/>
    <property type="match status" value="1"/>
</dbReference>
<dbReference type="PROSITE" id="PS00108">
    <property type="entry name" value="PROTEIN_KINASE_ST"/>
    <property type="match status" value="1"/>
</dbReference>
<sequence length="464" mass="52123">MADPLASVEKIIKVALAIKEAVKTVRKNKEQCREIRKRVLRVSALLKRLQETEIMQDPAMCDSLEALEETLTHTHDLIIACQKKNIMCHFCMAWDLAKQLREVKQDISDQMVDGIFAANVNATIILTSIQYAACPLPPKNAGAVDISHCSHSTYDDRCGLMNHSKNNVPARSVLQSAPFSCLTKFSLSELETATNGFSDENLIGRGGFVSVYKVFHMLDQLSLTFLFYINSWSNDLYFSGFRLDWFNSFHIIQGIAHGLNYLHVQHIVHSDLKPSNILLDSNINPKIGDFGIARMLDHGNMTTRDVSCLAGTMGYMPPEYIVEGILSTKYDVYSFGVILLEIISSMCSSKPARRQASVEWAWEVRRIGLLIKEIKVRCNASEGDQIKRCMEVGLLCTQFNPADRPTMGDVLEMLNGKKELPTPRKPRYSKRRTGEGVRNFTLSVPNDGEGVRNFALSVPNDVRL</sequence>
<dbReference type="GO" id="GO:0005524">
    <property type="term" value="F:ATP binding"/>
    <property type="evidence" value="ECO:0007669"/>
    <property type="project" value="UniProtKB-KW"/>
</dbReference>
<dbReference type="InterPro" id="IPR000719">
    <property type="entry name" value="Prot_kinase_dom"/>
</dbReference>
<evidence type="ECO:0000256" key="4">
    <source>
        <dbReference type="ARBA" id="ARBA00022692"/>
    </source>
</evidence>
<name>K3ZIC7_SETIT</name>
<dbReference type="GO" id="GO:0006955">
    <property type="term" value="P:immune response"/>
    <property type="evidence" value="ECO:0000318"/>
    <property type="project" value="GO_Central"/>
</dbReference>
<evidence type="ECO:0000256" key="10">
    <source>
        <dbReference type="ARBA" id="ARBA00023136"/>
    </source>
</evidence>
<keyword evidence="2" id="KW-0723">Serine/threonine-protein kinase</keyword>
<dbReference type="GO" id="GO:0005886">
    <property type="term" value="C:plasma membrane"/>
    <property type="evidence" value="ECO:0000318"/>
    <property type="project" value="GO_Central"/>
</dbReference>
<reference evidence="14" key="1">
    <citation type="journal article" date="2012" name="Nat. Biotechnol.">
        <title>Reference genome sequence of the model plant Setaria.</title>
        <authorList>
            <person name="Bennetzen J.L."/>
            <person name="Schmutz J."/>
            <person name="Wang H."/>
            <person name="Percifield R."/>
            <person name="Hawkins J."/>
            <person name="Pontaroli A.C."/>
            <person name="Estep M."/>
            <person name="Feng L."/>
            <person name="Vaughn J.N."/>
            <person name="Grimwood J."/>
            <person name="Jenkins J."/>
            <person name="Barry K."/>
            <person name="Lindquist E."/>
            <person name="Hellsten U."/>
            <person name="Deshpande S."/>
            <person name="Wang X."/>
            <person name="Wu X."/>
            <person name="Mitros T."/>
            <person name="Triplett J."/>
            <person name="Yang X."/>
            <person name="Ye C.Y."/>
            <person name="Mauro-Herrera M."/>
            <person name="Wang L."/>
            <person name="Li P."/>
            <person name="Sharma M."/>
            <person name="Sharma R."/>
            <person name="Ronald P.C."/>
            <person name="Panaud O."/>
            <person name="Kellogg E.A."/>
            <person name="Brutnell T.P."/>
            <person name="Doust A.N."/>
            <person name="Tuskan G.A."/>
            <person name="Rokhsar D."/>
            <person name="Devos K.M."/>
        </authorList>
    </citation>
    <scope>NUCLEOTIDE SEQUENCE [LARGE SCALE GENOMIC DNA]</scope>
    <source>
        <strain evidence="14">cv. Yugu1</strain>
    </source>
</reference>
<dbReference type="STRING" id="4555.K3ZIC7"/>
<keyword evidence="7" id="KW-0418">Kinase</keyword>
<dbReference type="InterPro" id="IPR008271">
    <property type="entry name" value="Ser/Thr_kinase_AS"/>
</dbReference>
<evidence type="ECO:0000256" key="11">
    <source>
        <dbReference type="ARBA" id="ARBA00023180"/>
    </source>
</evidence>
<keyword evidence="14" id="KW-1185">Reference proteome</keyword>
<evidence type="ECO:0000256" key="1">
    <source>
        <dbReference type="ARBA" id="ARBA00004479"/>
    </source>
</evidence>
<dbReference type="SUPFAM" id="SSF56112">
    <property type="entry name" value="Protein kinase-like (PK-like)"/>
    <property type="match status" value="1"/>
</dbReference>
<protein>
    <recommendedName>
        <fullName evidence="12">Protein kinase domain-containing protein</fullName>
    </recommendedName>
</protein>
<dbReference type="Gene3D" id="1.10.510.10">
    <property type="entry name" value="Transferase(Phosphotransferase) domain 1"/>
    <property type="match status" value="1"/>
</dbReference>
<keyword evidence="8" id="KW-0067">ATP-binding</keyword>
<evidence type="ECO:0000256" key="7">
    <source>
        <dbReference type="ARBA" id="ARBA00022777"/>
    </source>
</evidence>
<dbReference type="Pfam" id="PF00069">
    <property type="entry name" value="Pkinase"/>
    <property type="match status" value="1"/>
</dbReference>
<dbReference type="EnsemblPlants" id="KQK95744">
    <property type="protein sequence ID" value="KQK95744"/>
    <property type="gene ID" value="SETIT_026329mg"/>
</dbReference>
<feature type="domain" description="Protein kinase" evidence="12">
    <location>
        <begin position="105"/>
        <end position="420"/>
    </location>
</feature>
<evidence type="ECO:0000256" key="3">
    <source>
        <dbReference type="ARBA" id="ARBA00022679"/>
    </source>
</evidence>
<evidence type="ECO:0000256" key="6">
    <source>
        <dbReference type="ARBA" id="ARBA00022741"/>
    </source>
</evidence>
<keyword evidence="10" id="KW-0472">Membrane</keyword>
<dbReference type="PANTHER" id="PTHR27006">
    <property type="entry name" value="PROMASTIGOTE SURFACE ANTIGEN PROTEIN PSA"/>
    <property type="match status" value="1"/>
</dbReference>
<accession>K3ZIC7</accession>
<comment type="subcellular location">
    <subcellularLocation>
        <location evidence="1">Membrane</location>
        <topology evidence="1">Single-pass type I membrane protein</topology>
    </subcellularLocation>
</comment>
<dbReference type="Gene3D" id="1.20.930.20">
    <property type="entry name" value="Adaptor protein Cbl, N-terminal domain"/>
    <property type="match status" value="1"/>
</dbReference>
<proteinExistence type="predicted"/>